<reference evidence="2" key="1">
    <citation type="submission" date="2017-02" db="EMBL/GenBank/DDBJ databases">
        <title>Comparative genomics and description of representatives of a novel lineage of planctomycetes thriving in anoxic sediments.</title>
        <authorList>
            <person name="Spring S."/>
            <person name="Bunk B."/>
            <person name="Sproer C."/>
        </authorList>
    </citation>
    <scope>NUCLEOTIDE SEQUENCE [LARGE SCALE GENOMIC DNA]</scope>
    <source>
        <strain evidence="2">ST-NAGAB-D1</strain>
    </source>
</reference>
<keyword evidence="2" id="KW-1185">Reference proteome</keyword>
<name>A0A1U9NI99_9BACT</name>
<organism evidence="1 2">
    <name type="scientific">Anaerohalosphaera lusitana</name>
    <dbReference type="NCBI Taxonomy" id="1936003"/>
    <lineage>
        <taxon>Bacteria</taxon>
        <taxon>Pseudomonadati</taxon>
        <taxon>Planctomycetota</taxon>
        <taxon>Phycisphaerae</taxon>
        <taxon>Sedimentisphaerales</taxon>
        <taxon>Anaerohalosphaeraceae</taxon>
        <taxon>Anaerohalosphaera</taxon>
    </lineage>
</organism>
<dbReference type="EMBL" id="CP019791">
    <property type="protein sequence ID" value="AQT67236.1"/>
    <property type="molecule type" value="Genomic_DNA"/>
</dbReference>
<proteinExistence type="predicted"/>
<evidence type="ECO:0000313" key="1">
    <source>
        <dbReference type="EMBL" id="AQT67236.1"/>
    </source>
</evidence>
<dbReference type="KEGG" id="alus:STSP2_00379"/>
<accession>A0A1U9NI99</accession>
<dbReference type="Proteomes" id="UP000189674">
    <property type="component" value="Chromosome"/>
</dbReference>
<gene>
    <name evidence="1" type="ORF">STSP2_00379</name>
</gene>
<sequence>MSSGLMVLVGFDVCGVRCGWRRYERGDVDGSGLVFCDWWALAYFRYDRLCVGGYMRLSRRSRFVLWMQIKFAVTVGGCVSKMLAEGGFGV</sequence>
<evidence type="ECO:0000313" key="2">
    <source>
        <dbReference type="Proteomes" id="UP000189674"/>
    </source>
</evidence>
<dbReference type="STRING" id="1936003.STSP2_00379"/>
<protein>
    <submittedName>
        <fullName evidence="1">Uncharacterized protein</fullName>
    </submittedName>
</protein>
<dbReference type="AlphaFoldDB" id="A0A1U9NI99"/>